<sequence length="110" mass="12639">METRGNTLFTLGLDMTNSCTDACPMCFTMEKRKAEGLQLHLDPDVTLRRMAQLREWYPDTFRLVMMSGSGSLSICRVWKICWTEWRNWGWPSASTPRARSSAWNVSVAPC</sequence>
<evidence type="ECO:0000313" key="1">
    <source>
        <dbReference type="EMBL" id="MBR7674318.1"/>
    </source>
</evidence>
<organism evidence="1 2">
    <name type="scientific">Streptomyces daliensis</name>
    <dbReference type="NCBI Taxonomy" id="299421"/>
    <lineage>
        <taxon>Bacteria</taxon>
        <taxon>Bacillati</taxon>
        <taxon>Actinomycetota</taxon>
        <taxon>Actinomycetes</taxon>
        <taxon>Kitasatosporales</taxon>
        <taxon>Streptomycetaceae</taxon>
        <taxon>Streptomyces</taxon>
    </lineage>
</organism>
<accession>A0A8T4IRF9</accession>
<gene>
    <name evidence="1" type="ORF">KDA82_15085</name>
</gene>
<reference evidence="1" key="1">
    <citation type="submission" date="2021-04" db="EMBL/GenBank/DDBJ databases">
        <title>Sequencing of actinobacteria type strains.</title>
        <authorList>
            <person name="Nguyen G.-S."/>
            <person name="Wentzel A."/>
        </authorList>
    </citation>
    <scope>NUCLEOTIDE SEQUENCE</scope>
    <source>
        <strain evidence="1">DSM 42095</strain>
    </source>
</reference>
<dbReference type="AlphaFoldDB" id="A0A8T4IRF9"/>
<comment type="caution">
    <text evidence="1">The sequence shown here is derived from an EMBL/GenBank/DDBJ whole genome shotgun (WGS) entry which is preliminary data.</text>
</comment>
<keyword evidence="2" id="KW-1185">Reference proteome</keyword>
<evidence type="ECO:0000313" key="2">
    <source>
        <dbReference type="Proteomes" id="UP000675554"/>
    </source>
</evidence>
<protein>
    <submittedName>
        <fullName evidence="1">Uncharacterized protein</fullName>
    </submittedName>
</protein>
<dbReference type="Proteomes" id="UP000675554">
    <property type="component" value="Unassembled WGS sequence"/>
</dbReference>
<dbReference type="EMBL" id="JAGSMN010000322">
    <property type="protein sequence ID" value="MBR7674318.1"/>
    <property type="molecule type" value="Genomic_DNA"/>
</dbReference>
<name>A0A8T4IRF9_9ACTN</name>
<proteinExistence type="predicted"/>